<dbReference type="InterPro" id="IPR011009">
    <property type="entry name" value="Kinase-like_dom_sf"/>
</dbReference>
<dbReference type="RefSeq" id="WP_227391301.1">
    <property type="nucleotide sequence ID" value="NZ_JBHSCJ010000005.1"/>
</dbReference>
<reference evidence="1 2" key="1">
    <citation type="journal article" date="2021" name="Sci. Rep.">
        <title>Genome analysis of a halophilic bacterium Halomonas malpeensis YU-PRIM-29(T) reveals its exopolysaccharide and pigment producing capabilities.</title>
        <authorList>
            <person name="Athmika"/>
            <person name="Ghate S.D."/>
            <person name="Arun A.B."/>
            <person name="Rao S.S."/>
            <person name="Kumar S.T.A."/>
            <person name="Kandiyil M.K."/>
            <person name="Saptami K."/>
            <person name="Rekha P.D."/>
        </authorList>
    </citation>
    <scope>NUCLEOTIDE SEQUENCE [LARGE SCALE GENOMIC DNA]</scope>
    <source>
        <strain evidence="2">prim 29</strain>
    </source>
</reference>
<proteinExistence type="predicted"/>
<protein>
    <recommendedName>
        <fullName evidence="3">Serine/threonine protein kinase</fullName>
    </recommendedName>
</protein>
<evidence type="ECO:0008006" key="3">
    <source>
        <dbReference type="Google" id="ProtNLM"/>
    </source>
</evidence>
<comment type="caution">
    <text evidence="1">The sequence shown here is derived from an EMBL/GenBank/DDBJ whole genome shotgun (WGS) entry which is preliminary data.</text>
</comment>
<keyword evidence="2" id="KW-1185">Reference proteome</keyword>
<organism evidence="1 2">
    <name type="scientific">Vreelandella malpeensis</name>
    <dbReference type="NCBI Taxonomy" id="1172368"/>
    <lineage>
        <taxon>Bacteria</taxon>
        <taxon>Pseudomonadati</taxon>
        <taxon>Pseudomonadota</taxon>
        <taxon>Gammaproteobacteria</taxon>
        <taxon>Oceanospirillales</taxon>
        <taxon>Halomonadaceae</taxon>
        <taxon>Vreelandella</taxon>
    </lineage>
</organism>
<dbReference type="Proteomes" id="UP001319882">
    <property type="component" value="Unassembled WGS sequence"/>
</dbReference>
<name>A0ABS8DXD4_9GAMM</name>
<accession>A0ABS8DXD4</accession>
<evidence type="ECO:0000313" key="1">
    <source>
        <dbReference type="EMBL" id="MCB8890638.1"/>
    </source>
</evidence>
<evidence type="ECO:0000313" key="2">
    <source>
        <dbReference type="Proteomes" id="UP001319882"/>
    </source>
</evidence>
<dbReference type="EMBL" id="WHVL01000008">
    <property type="protein sequence ID" value="MCB8890638.1"/>
    <property type="molecule type" value="Genomic_DNA"/>
</dbReference>
<sequence length="263" mass="29689">MYQAFLEQNYPSQEPTIARYTLGAETVWLKRAAKRNSRLAYAPLTLLAKWLNIEVLKPVPNLGGHQSIATEIARLHSLKAAGIEVPRLLATHSQALLLEDAGTPEAPARTLLDRLKRADSEADVDHVLTRSIDALIEVHRRECYLSEGFARNILMSDDRVVFIDFETDPGDVHSSLQCMVRDWYCLIFSLYGKLHKRPLVCQCLTPTLIDGLTRERSDVLMAFKSVLPALLRLRRIPFKYLGGDGRGLHVTLDALVMLHQRLP</sequence>
<gene>
    <name evidence="1" type="ORF">GEV37_16110</name>
</gene>
<dbReference type="SUPFAM" id="SSF56112">
    <property type="entry name" value="Protein kinase-like (PK-like)"/>
    <property type="match status" value="1"/>
</dbReference>